<evidence type="ECO:0000313" key="5">
    <source>
        <dbReference type="RefSeq" id="XP_052125578.1"/>
    </source>
</evidence>
<feature type="compositionally biased region" description="Polar residues" evidence="2">
    <location>
        <begin position="119"/>
        <end position="129"/>
    </location>
</feature>
<evidence type="ECO:0000313" key="3">
    <source>
        <dbReference type="Proteomes" id="UP000504606"/>
    </source>
</evidence>
<feature type="compositionally biased region" description="Basic and acidic residues" evidence="2">
    <location>
        <begin position="532"/>
        <end position="556"/>
    </location>
</feature>
<dbReference type="RefSeq" id="XP_052125578.1">
    <property type="nucleotide sequence ID" value="XM_052269618.1"/>
</dbReference>
<feature type="coiled-coil region" evidence="1">
    <location>
        <begin position="1053"/>
        <end position="1177"/>
    </location>
</feature>
<dbReference type="GeneID" id="113205335"/>
<feature type="compositionally biased region" description="Basic and acidic residues" evidence="2">
    <location>
        <begin position="33"/>
        <end position="46"/>
    </location>
</feature>
<sequence length="1229" mass="141910">MDPGVSLFSGEPEPLHINDNSQNQREEEEEALEDQRRRDQELKKLLTDAFDDLMDDEDDDDQSTVSSLQQNSFRGYSLSNTGSSGSNHQSPHYAGHDNHGQQHSSASPAQPEAFKNGTHRSPITTQPLYDNNMESFATNQDVSQFESDLINKNSHIGYSNGVANIMHLNSKQNADHFGYLSSIPQADFTTNESLYASNGYASNGHPTNGHVSNGHVSDLHAHNGYTFNGSHPNEDIYRQTDLHSQDQLMVLYATRMQEISHLNKELDSLRYERDTEVEQLKRKLLLVEAEKQGAFLSHKEAQNLLSDYQTQISQLRQDVEDLRLKNLALEKSREEITRERDVAKTSAADLIQKVSILERNGKGLTSEKHIESFLKTLQQQHDTKVRELQTQLESLTHKFSQKDHECCILERKLRDAQRAQEALITEKGKVVNELNKELEDAQKKVLEYTTSVNSQETAQLKMELDQVKAECKALERKLSETSSKLESAEKDLRQYEAVSKMGLLHNGDSSFDTDSITNLGISRRHSLGGRTDTMDTNRDTSRKSKSQRERDDLNMQLRDELQRALQGQRSKREEIRRLQGELAQRDQKIKTMKEQEKVYYEESKNFKKNLTAVLDRLKRQEDEAKALRGKSDEAGDLQSQIFKLKKEKEAVDRDLKDCRVKLERMKSENDSLREELADMELELEQAKVRQVDQTAAEFLAFHDESLARLRQDSSRQLEAQVVDYRVRMEQAQKECEEIKRLYIEVCSAKRALLTGLQEEQAQVKKLTSDIDDMKESQQSLEELHRQERDLNRRLRDELEKEKSSISTLKDERERQLEELVNQRLANLRKEHESNLHEMQKAKTEAVLQSEILQKRVDTLEKDSQKLQELETECIELRKQAIEAPKRQQAEVERISRELKQSRERVIQLEKSLRTEFQSQMGAMVAERDSIQAQLKQKDAQLEEYLQALSRIRPSTREIGVNTENASTLEALRKQFDERISELSTQFKANEEQRIMALRAEHKVDLASAEEHVKEETVKYFAEEISKMEDKHRSELGSFAKRLVDMESTFSKHLSALKNALLQKSQEVDDLNKKLQKMPERGISLNGNKGPEDSVQLRLHVEQLKEQIESDRNNMTEALSRWANEVKELQSRESLLENKIEELKSKYKHARKAAVHYKKQSEEKEKHLNNELTRLQAAYSSILGQVQDRFAGIVSGKEQEVVEQLKRIETYYEGQIKDLECKLKNGATLS</sequence>
<evidence type="ECO:0000313" key="4">
    <source>
        <dbReference type="RefSeq" id="XP_026276704.1"/>
    </source>
</evidence>
<dbReference type="GO" id="GO:0007099">
    <property type="term" value="P:centriole replication"/>
    <property type="evidence" value="ECO:0007669"/>
    <property type="project" value="TreeGrafter"/>
</dbReference>
<reference evidence="4 5" key="1">
    <citation type="submission" date="2025-04" db="UniProtKB">
        <authorList>
            <consortium name="RefSeq"/>
        </authorList>
    </citation>
    <scope>IDENTIFICATION</scope>
    <source>
        <tissue evidence="4 5">Whole organism</tissue>
    </source>
</reference>
<feature type="coiled-coil region" evidence="1">
    <location>
        <begin position="714"/>
        <end position="947"/>
    </location>
</feature>
<evidence type="ECO:0000256" key="1">
    <source>
        <dbReference type="SAM" id="Coils"/>
    </source>
</evidence>
<feature type="compositionally biased region" description="Polar residues" evidence="2">
    <location>
        <begin position="63"/>
        <end position="90"/>
    </location>
</feature>
<gene>
    <name evidence="4 5" type="primary">LOC113205335</name>
</gene>
<accession>A0A6J1S669</accession>
<feature type="region of interest" description="Disordered" evidence="2">
    <location>
        <begin position="1"/>
        <end position="129"/>
    </location>
</feature>
<keyword evidence="1" id="KW-0175">Coiled coil</keyword>
<dbReference type="RefSeq" id="XP_026276704.1">
    <property type="nucleotide sequence ID" value="XM_026420919.2"/>
</dbReference>
<dbReference type="Proteomes" id="UP000504606">
    <property type="component" value="Unplaced"/>
</dbReference>
<dbReference type="Gene3D" id="1.20.1440.210">
    <property type="match status" value="1"/>
</dbReference>
<dbReference type="GO" id="GO:0005813">
    <property type="term" value="C:centrosome"/>
    <property type="evidence" value="ECO:0007669"/>
    <property type="project" value="TreeGrafter"/>
</dbReference>
<keyword evidence="3" id="KW-1185">Reference proteome</keyword>
<dbReference type="InterPro" id="IPR051235">
    <property type="entry name" value="CEP152/SHC-Transforming"/>
</dbReference>
<feature type="region of interest" description="Disordered" evidence="2">
    <location>
        <begin position="522"/>
        <end position="556"/>
    </location>
</feature>
<proteinExistence type="predicted"/>
<name>A0A6J1S669_FRAOC</name>
<evidence type="ECO:0000256" key="2">
    <source>
        <dbReference type="SAM" id="MobiDB-lite"/>
    </source>
</evidence>
<dbReference type="PANTHER" id="PTHR10337:SF6">
    <property type="entry name" value="CENTROSOMAL PROTEIN OF 152 KDA"/>
    <property type="match status" value="1"/>
</dbReference>
<dbReference type="PANTHER" id="PTHR10337">
    <property type="entry name" value="SHC TRANSFORMING PROTEIN"/>
    <property type="match status" value="1"/>
</dbReference>
<feature type="coiled-coil region" evidence="1">
    <location>
        <begin position="378"/>
        <end position="498"/>
    </location>
</feature>
<organism evidence="3 4">
    <name type="scientific">Frankliniella occidentalis</name>
    <name type="common">Western flower thrips</name>
    <name type="synonym">Euthrips occidentalis</name>
    <dbReference type="NCBI Taxonomy" id="133901"/>
    <lineage>
        <taxon>Eukaryota</taxon>
        <taxon>Metazoa</taxon>
        <taxon>Ecdysozoa</taxon>
        <taxon>Arthropoda</taxon>
        <taxon>Hexapoda</taxon>
        <taxon>Insecta</taxon>
        <taxon>Pterygota</taxon>
        <taxon>Neoptera</taxon>
        <taxon>Paraneoptera</taxon>
        <taxon>Thysanoptera</taxon>
        <taxon>Terebrantia</taxon>
        <taxon>Thripoidea</taxon>
        <taxon>Thripidae</taxon>
        <taxon>Frankliniella</taxon>
    </lineage>
</organism>
<protein>
    <submittedName>
        <fullName evidence="4 5">Trichohyalin isoform X2</fullName>
    </submittedName>
</protein>
<dbReference type="AlphaFoldDB" id="A0A6J1S669"/>
<feature type="compositionally biased region" description="Acidic residues" evidence="2">
    <location>
        <begin position="49"/>
        <end position="62"/>
    </location>
</feature>
<feature type="coiled-coil region" evidence="1">
    <location>
        <begin position="298"/>
        <end position="339"/>
    </location>
</feature>